<dbReference type="SUPFAM" id="SSF56436">
    <property type="entry name" value="C-type lectin-like"/>
    <property type="match status" value="2"/>
</dbReference>
<dbReference type="GO" id="GO:0005604">
    <property type="term" value="C:basement membrane"/>
    <property type="evidence" value="ECO:0007669"/>
    <property type="project" value="UniProtKB-SubCell"/>
</dbReference>
<evidence type="ECO:0000256" key="7">
    <source>
        <dbReference type="ARBA" id="ARBA00023157"/>
    </source>
</evidence>
<dbReference type="STRING" id="7739.C3YYY5"/>
<feature type="domain" description="Collagen IV NC1" evidence="8">
    <location>
        <begin position="1"/>
        <end position="190"/>
    </location>
</feature>
<dbReference type="PROSITE" id="PS51403">
    <property type="entry name" value="NC1_IV"/>
    <property type="match status" value="1"/>
</dbReference>
<dbReference type="AlphaFoldDB" id="C3YYY5"/>
<dbReference type="Pfam" id="PF01413">
    <property type="entry name" value="C4"/>
    <property type="match status" value="2"/>
</dbReference>
<evidence type="ECO:0000256" key="6">
    <source>
        <dbReference type="ARBA" id="ARBA00023119"/>
    </source>
</evidence>
<dbReference type="GO" id="GO:0005201">
    <property type="term" value="F:extracellular matrix structural constituent"/>
    <property type="evidence" value="ECO:0007669"/>
    <property type="project" value="InterPro"/>
</dbReference>
<keyword evidence="6" id="KW-0176">Collagen</keyword>
<keyword evidence="5" id="KW-0084">Basement membrane</keyword>
<keyword evidence="7" id="KW-1015">Disulfide bond</keyword>
<reference evidence="9" key="1">
    <citation type="journal article" date="2008" name="Nature">
        <title>The amphioxus genome and the evolution of the chordate karyotype.</title>
        <authorList>
            <consortium name="US DOE Joint Genome Institute (JGI-PGF)"/>
            <person name="Putnam N.H."/>
            <person name="Butts T."/>
            <person name="Ferrier D.E.K."/>
            <person name="Furlong R.F."/>
            <person name="Hellsten U."/>
            <person name="Kawashima T."/>
            <person name="Robinson-Rechavi M."/>
            <person name="Shoguchi E."/>
            <person name="Terry A."/>
            <person name="Yu J.-K."/>
            <person name="Benito-Gutierrez E.L."/>
            <person name="Dubchak I."/>
            <person name="Garcia-Fernandez J."/>
            <person name="Gibson-Brown J.J."/>
            <person name="Grigoriev I.V."/>
            <person name="Horton A.C."/>
            <person name="de Jong P.J."/>
            <person name="Jurka J."/>
            <person name="Kapitonov V.V."/>
            <person name="Kohara Y."/>
            <person name="Kuroki Y."/>
            <person name="Lindquist E."/>
            <person name="Lucas S."/>
            <person name="Osoegawa K."/>
            <person name="Pennacchio L.A."/>
            <person name="Salamov A.A."/>
            <person name="Satou Y."/>
            <person name="Sauka-Spengler T."/>
            <person name="Schmutz J."/>
            <person name="Shin-I T."/>
            <person name="Toyoda A."/>
            <person name="Bronner-Fraser M."/>
            <person name="Fujiyama A."/>
            <person name="Holland L.Z."/>
            <person name="Holland P.W.H."/>
            <person name="Satoh N."/>
            <person name="Rokhsar D.S."/>
        </authorList>
    </citation>
    <scope>NUCLEOTIDE SEQUENCE [LARGE SCALE GENOMIC DNA]</scope>
    <source>
        <strain evidence="9">S238N-H82</strain>
        <tissue evidence="9">Testes</tissue>
    </source>
</reference>
<accession>C3YYY5</accession>
<gene>
    <name evidence="9" type="ORF">BRAFLDRAFT_66858</name>
</gene>
<evidence type="ECO:0000256" key="1">
    <source>
        <dbReference type="ARBA" id="ARBA00004302"/>
    </source>
</evidence>
<proteinExistence type="predicted"/>
<evidence type="ECO:0000256" key="2">
    <source>
        <dbReference type="ARBA" id="ARBA00022525"/>
    </source>
</evidence>
<dbReference type="InterPro" id="IPR036954">
    <property type="entry name" value="Collagen_IV_NC_sf"/>
</dbReference>
<evidence type="ECO:0000256" key="3">
    <source>
        <dbReference type="ARBA" id="ARBA00022530"/>
    </source>
</evidence>
<dbReference type="SMART" id="SM00111">
    <property type="entry name" value="C4"/>
    <property type="match status" value="1"/>
</dbReference>
<evidence type="ECO:0000256" key="5">
    <source>
        <dbReference type="ARBA" id="ARBA00022869"/>
    </source>
</evidence>
<sequence>MPFMFCDINFQCHYATRDDKTYWLSTISTRAEIPPSPVQGTDVLRFISRCVVCEVPSTVMAFHSQGPDIPDCPLPTRDHRWESIWEGFSFFMHTAAGEGSGQIFSSPGSCLERFRPAPFIECHGARGTCGFFANKFSFWLASVPRNYNPDQNRDPYEPQDGPCEEMIRTQQARTEMERMVGRCRVCMLINDEIEASIRETGPLLPGVYDPRQPLG</sequence>
<organism>
    <name type="scientific">Branchiostoma floridae</name>
    <name type="common">Florida lancelet</name>
    <name type="synonym">Amphioxus</name>
    <dbReference type="NCBI Taxonomy" id="7739"/>
    <lineage>
        <taxon>Eukaryota</taxon>
        <taxon>Metazoa</taxon>
        <taxon>Chordata</taxon>
        <taxon>Cephalochordata</taxon>
        <taxon>Leptocardii</taxon>
        <taxon>Amphioxiformes</taxon>
        <taxon>Branchiostomatidae</taxon>
        <taxon>Branchiostoma</taxon>
    </lineage>
</organism>
<evidence type="ECO:0000259" key="8">
    <source>
        <dbReference type="PROSITE" id="PS51403"/>
    </source>
</evidence>
<dbReference type="GO" id="GO:0005581">
    <property type="term" value="C:collagen trimer"/>
    <property type="evidence" value="ECO:0007669"/>
    <property type="project" value="UniProtKB-KW"/>
</dbReference>
<evidence type="ECO:0000313" key="9">
    <source>
        <dbReference type="EMBL" id="EEN54493.1"/>
    </source>
</evidence>
<dbReference type="eggNOG" id="KOG3544">
    <property type="taxonomic scope" value="Eukaryota"/>
</dbReference>
<dbReference type="InParanoid" id="C3YYY5"/>
<dbReference type="Gene3D" id="2.170.240.10">
    <property type="entry name" value="Collagen IV, non-collagenous"/>
    <property type="match status" value="1"/>
</dbReference>
<keyword evidence="2" id="KW-0964">Secreted</keyword>
<dbReference type="InterPro" id="IPR001442">
    <property type="entry name" value="Collagen_IV_NC"/>
</dbReference>
<protein>
    <recommendedName>
        <fullName evidence="8">Collagen IV NC1 domain-containing protein</fullName>
    </recommendedName>
</protein>
<comment type="subcellular location">
    <subcellularLocation>
        <location evidence="1">Secreted</location>
        <location evidence="1">Extracellular space</location>
        <location evidence="1">Extracellular matrix</location>
        <location evidence="1">Basement membrane</location>
    </subcellularLocation>
</comment>
<evidence type="ECO:0000256" key="4">
    <source>
        <dbReference type="ARBA" id="ARBA00022737"/>
    </source>
</evidence>
<dbReference type="InterPro" id="IPR016187">
    <property type="entry name" value="CTDL_fold"/>
</dbReference>
<keyword evidence="4" id="KW-0677">Repeat</keyword>
<name>C3YYY5_BRAFL</name>
<keyword evidence="3" id="KW-0272">Extracellular matrix</keyword>
<dbReference type="EMBL" id="GG666565">
    <property type="protein sequence ID" value="EEN54493.1"/>
    <property type="molecule type" value="Genomic_DNA"/>
</dbReference>